<proteinExistence type="predicted"/>
<evidence type="ECO:0000256" key="1">
    <source>
        <dbReference type="ARBA" id="ARBA00022729"/>
    </source>
</evidence>
<organism evidence="4 5">
    <name type="scientific">Adhaeribacter terrigena</name>
    <dbReference type="NCBI Taxonomy" id="2793070"/>
    <lineage>
        <taxon>Bacteria</taxon>
        <taxon>Pseudomonadati</taxon>
        <taxon>Bacteroidota</taxon>
        <taxon>Cytophagia</taxon>
        <taxon>Cytophagales</taxon>
        <taxon>Hymenobacteraceae</taxon>
        <taxon>Adhaeribacter</taxon>
    </lineage>
</organism>
<comment type="caution">
    <text evidence="4">The sequence shown here is derived from an EMBL/GenBank/DDBJ whole genome shotgun (WGS) entry which is preliminary data.</text>
</comment>
<accession>A0ABS1C0I1</accession>
<protein>
    <submittedName>
        <fullName evidence="4">Metallophosphoesterase</fullName>
    </submittedName>
</protein>
<dbReference type="InterPro" id="IPR051558">
    <property type="entry name" value="Metallophosphoesterase_PAP"/>
</dbReference>
<reference evidence="4 5" key="1">
    <citation type="submission" date="2020-12" db="EMBL/GenBank/DDBJ databases">
        <title>Bacterial novel species Adhaeribacter sp. BT258 isolated from soil.</title>
        <authorList>
            <person name="Jung H.-Y."/>
        </authorList>
    </citation>
    <scope>NUCLEOTIDE SEQUENCE [LARGE SCALE GENOMIC DNA]</scope>
    <source>
        <strain evidence="4 5">BT258</strain>
    </source>
</reference>
<evidence type="ECO:0000259" key="3">
    <source>
        <dbReference type="Pfam" id="PF00149"/>
    </source>
</evidence>
<keyword evidence="5" id="KW-1185">Reference proteome</keyword>
<dbReference type="PANTHER" id="PTHR10161:SF14">
    <property type="entry name" value="TARTRATE-RESISTANT ACID PHOSPHATASE TYPE 5"/>
    <property type="match status" value="1"/>
</dbReference>
<dbReference type="SUPFAM" id="SSF56300">
    <property type="entry name" value="Metallo-dependent phosphatases"/>
    <property type="match status" value="1"/>
</dbReference>
<sequence length="390" mass="45005">MLTDLLFIFFGLLLLLFAYAFWREWQYRHRPYYRKTVLDWAEKVPPAAKPVFSAVLIGDTGNVATDGSDAVLQMLQDWLKTAGENTRVIFLGDNIYPKGIPPATDRHRESAEEKMLAQLQLFKDYAGKVTFLSGNHDWNKGRENGYAFVLRQEEFVRSYLPGEEVYLPRNGCPGPVSVQMAPGLLLIVLNTQWWVQKGIRPIGAPYDCPQENSEEILADLVKLLRHNQHQRILIAAHHPLYSNSVHGGKFTVKQHLFPLTAAHKKFYIPMPGFGSLYPVYRKFIGAEEDMSHPRYKRLRRKLLRIFKEYHNIIYAAGHDHNLQYFQMRGNHFIVSGAGSKTTFVKKGGKATFTHESKGFFVIDYYENETWLRILEPGPDKETVEIFRVKL</sequence>
<keyword evidence="2" id="KW-0378">Hydrolase</keyword>
<dbReference type="InterPro" id="IPR029052">
    <property type="entry name" value="Metallo-depent_PP-like"/>
</dbReference>
<feature type="domain" description="Calcineurin-like phosphoesterase" evidence="3">
    <location>
        <begin position="55"/>
        <end position="254"/>
    </location>
</feature>
<dbReference type="PANTHER" id="PTHR10161">
    <property type="entry name" value="TARTRATE-RESISTANT ACID PHOSPHATASE TYPE 5"/>
    <property type="match status" value="1"/>
</dbReference>
<name>A0ABS1C0I1_9BACT</name>
<evidence type="ECO:0000313" key="4">
    <source>
        <dbReference type="EMBL" id="MBK0402833.1"/>
    </source>
</evidence>
<dbReference type="RefSeq" id="WP_200505590.1">
    <property type="nucleotide sequence ID" value="NZ_JAEHFX010000003.1"/>
</dbReference>
<dbReference type="Proteomes" id="UP000644147">
    <property type="component" value="Unassembled WGS sequence"/>
</dbReference>
<evidence type="ECO:0000313" key="5">
    <source>
        <dbReference type="Proteomes" id="UP000644147"/>
    </source>
</evidence>
<dbReference type="InterPro" id="IPR004843">
    <property type="entry name" value="Calcineurin-like_PHP"/>
</dbReference>
<dbReference type="EMBL" id="JAEHFX010000003">
    <property type="protein sequence ID" value="MBK0402833.1"/>
    <property type="molecule type" value="Genomic_DNA"/>
</dbReference>
<gene>
    <name evidence="4" type="ORF">I5M27_07530</name>
</gene>
<keyword evidence="1" id="KW-0732">Signal</keyword>
<evidence type="ECO:0000256" key="2">
    <source>
        <dbReference type="ARBA" id="ARBA00022801"/>
    </source>
</evidence>
<dbReference type="Pfam" id="PF00149">
    <property type="entry name" value="Metallophos"/>
    <property type="match status" value="1"/>
</dbReference>
<dbReference type="Gene3D" id="3.60.21.10">
    <property type="match status" value="2"/>
</dbReference>